<evidence type="ECO:0000313" key="2">
    <source>
        <dbReference type="EMBL" id="MFD0861515.1"/>
    </source>
</evidence>
<evidence type="ECO:0000313" key="3">
    <source>
        <dbReference type="Proteomes" id="UP001596978"/>
    </source>
</evidence>
<proteinExistence type="predicted"/>
<accession>A0ABW3CUR7</accession>
<sequence length="369" mass="40896">MRVIFLSFLFSIPIHSFSQDDALLGDWYLHYYSLSGSLVNAPEAFQNFSPSLRFSYESVSDSYRVDGGSECFTYATNTNGTATGTLGFGLFSFLPIESCLDDRDIFEEPYVLNILDSNSCNYSISGTTLTVTNPDGDFAVLSRDPLTGPTLFGRWYIHQVTNAVGTNIVPPAGHDPSITFQATVNEITRFYDLQGVSVCNDFNGTYRIDSYAYQLPLHSLNSTNDPCPIADEFETALFDILMVGTTPNELMFNIDRTAEGEDTLLISLMSSMRVSSTPSTILLKRTQTLSTKSAEILNVNIVIDYTTEQLLFDNLPNDFFNYTIVSTAGQVLVKGVLNTDNISLTGYSKGIYFLKIESEKGSKTIKFVK</sequence>
<comment type="caution">
    <text evidence="2">The sequence shown here is derived from an EMBL/GenBank/DDBJ whole genome shotgun (WGS) entry which is preliminary data.</text>
</comment>
<keyword evidence="1" id="KW-0732">Signal</keyword>
<dbReference type="InterPro" id="IPR026444">
    <property type="entry name" value="Secre_tail"/>
</dbReference>
<gene>
    <name evidence="2" type="ORF">ACFQ1M_04800</name>
</gene>
<keyword evidence="3" id="KW-1185">Reference proteome</keyword>
<dbReference type="RefSeq" id="WP_386404679.1">
    <property type="nucleotide sequence ID" value="NZ_JBHTJH010000004.1"/>
</dbReference>
<protein>
    <submittedName>
        <fullName evidence="2">T9SS type A sorting domain-containing protein</fullName>
    </submittedName>
</protein>
<dbReference type="Gene3D" id="2.40.128.270">
    <property type="match status" value="1"/>
</dbReference>
<organism evidence="2 3">
    <name type="scientific">Sungkyunkwania multivorans</name>
    <dbReference type="NCBI Taxonomy" id="1173618"/>
    <lineage>
        <taxon>Bacteria</taxon>
        <taxon>Pseudomonadati</taxon>
        <taxon>Bacteroidota</taxon>
        <taxon>Flavobacteriia</taxon>
        <taxon>Flavobacteriales</taxon>
        <taxon>Flavobacteriaceae</taxon>
        <taxon>Sungkyunkwania</taxon>
    </lineage>
</organism>
<evidence type="ECO:0000256" key="1">
    <source>
        <dbReference type="ARBA" id="ARBA00022729"/>
    </source>
</evidence>
<dbReference type="EMBL" id="JBHTJH010000004">
    <property type="protein sequence ID" value="MFD0861515.1"/>
    <property type="molecule type" value="Genomic_DNA"/>
</dbReference>
<dbReference type="InterPro" id="IPR038670">
    <property type="entry name" value="HslJ-like_sf"/>
</dbReference>
<name>A0ABW3CUR7_9FLAO</name>
<dbReference type="Proteomes" id="UP001596978">
    <property type="component" value="Unassembled WGS sequence"/>
</dbReference>
<dbReference type="NCBIfam" id="TIGR04183">
    <property type="entry name" value="Por_Secre_tail"/>
    <property type="match status" value="1"/>
</dbReference>
<reference evidence="3" key="1">
    <citation type="journal article" date="2019" name="Int. J. Syst. Evol. Microbiol.">
        <title>The Global Catalogue of Microorganisms (GCM) 10K type strain sequencing project: providing services to taxonomists for standard genome sequencing and annotation.</title>
        <authorList>
            <consortium name="The Broad Institute Genomics Platform"/>
            <consortium name="The Broad Institute Genome Sequencing Center for Infectious Disease"/>
            <person name="Wu L."/>
            <person name="Ma J."/>
        </authorList>
    </citation>
    <scope>NUCLEOTIDE SEQUENCE [LARGE SCALE GENOMIC DNA]</scope>
    <source>
        <strain evidence="3">CCUG 62952</strain>
    </source>
</reference>